<evidence type="ECO:0000256" key="1">
    <source>
        <dbReference type="SAM" id="MobiDB-lite"/>
    </source>
</evidence>
<name>A0A0F7VYL9_STRLW</name>
<proteinExistence type="predicted"/>
<accession>A0A0F7VYL9</accession>
<reference evidence="2 3" key="1">
    <citation type="submission" date="2015-02" db="EMBL/GenBank/DDBJ databases">
        <authorList>
            <person name="Gomez-Escribano P.J."/>
        </authorList>
    </citation>
    <scope>NUCLEOTIDE SEQUENCE [LARGE SCALE GENOMIC DNA]</scope>
    <source>
        <strain evidence="3">C34 (DSM 42122 / NRRL B-24963)</strain>
    </source>
</reference>
<dbReference type="KEGG" id="sle:sle_24350"/>
<dbReference type="Proteomes" id="UP000035016">
    <property type="component" value="Chromosome Chromosome"/>
</dbReference>
<dbReference type="AlphaFoldDB" id="A0A0F7VYL9"/>
<sequence>MEVGASGAAYTLFARTSLLRGGRGGFPRPRPRGRSPVCPEQDPGASGGGAGPAPVRAAYSASSSSSRAVDSPTRRYSVNSSLCSAQGERRARIRRMASSAVLPLRISVCATTRPDRL</sequence>
<evidence type="ECO:0000313" key="2">
    <source>
        <dbReference type="EMBL" id="CQR61896.1"/>
    </source>
</evidence>
<feature type="region of interest" description="Disordered" evidence="1">
    <location>
        <begin position="20"/>
        <end position="81"/>
    </location>
</feature>
<protein>
    <submittedName>
        <fullName evidence="2">Uncharacterized protein</fullName>
    </submittedName>
</protein>
<gene>
    <name evidence="2" type="primary">sle_24350</name>
</gene>
<feature type="compositionally biased region" description="Low complexity" evidence="1">
    <location>
        <begin position="52"/>
        <end position="71"/>
    </location>
</feature>
<dbReference type="EMBL" id="LN831790">
    <property type="protein sequence ID" value="CQR61896.1"/>
    <property type="molecule type" value="Genomic_DNA"/>
</dbReference>
<organism evidence="2 3">
    <name type="scientific">Streptomyces leeuwenhoekii</name>
    <dbReference type="NCBI Taxonomy" id="1437453"/>
    <lineage>
        <taxon>Bacteria</taxon>
        <taxon>Bacillati</taxon>
        <taxon>Actinomycetota</taxon>
        <taxon>Actinomycetes</taxon>
        <taxon>Kitasatosporales</taxon>
        <taxon>Streptomycetaceae</taxon>
        <taxon>Streptomyces</taxon>
    </lineage>
</organism>
<evidence type="ECO:0000313" key="3">
    <source>
        <dbReference type="Proteomes" id="UP000035016"/>
    </source>
</evidence>